<dbReference type="AlphaFoldDB" id="A0A5C5VW01"/>
<dbReference type="Pfam" id="PF00857">
    <property type="entry name" value="Isochorismatase"/>
    <property type="match status" value="1"/>
</dbReference>
<dbReference type="PANTHER" id="PTHR14119">
    <property type="entry name" value="HYDROLASE"/>
    <property type="match status" value="1"/>
</dbReference>
<gene>
    <name evidence="2" type="ORF">Pla111_27370</name>
</gene>
<evidence type="ECO:0000313" key="2">
    <source>
        <dbReference type="EMBL" id="TWT42764.1"/>
    </source>
</evidence>
<organism evidence="2 3">
    <name type="scientific">Botrimarina hoheduenensis</name>
    <dbReference type="NCBI Taxonomy" id="2528000"/>
    <lineage>
        <taxon>Bacteria</taxon>
        <taxon>Pseudomonadati</taxon>
        <taxon>Planctomycetota</taxon>
        <taxon>Planctomycetia</taxon>
        <taxon>Pirellulales</taxon>
        <taxon>Lacipirellulaceae</taxon>
        <taxon>Botrimarina</taxon>
    </lineage>
</organism>
<keyword evidence="2" id="KW-0378">Hydrolase</keyword>
<dbReference type="PANTHER" id="PTHR14119:SF3">
    <property type="entry name" value="ISOCHORISMATASE DOMAIN-CONTAINING PROTEIN 2"/>
    <property type="match status" value="1"/>
</dbReference>
<feature type="domain" description="Isochorismatase-like" evidence="1">
    <location>
        <begin position="17"/>
        <end position="164"/>
    </location>
</feature>
<accession>A0A5C5VW01</accession>
<proteinExistence type="predicted"/>
<dbReference type="SUPFAM" id="SSF52499">
    <property type="entry name" value="Isochorismatase-like hydrolases"/>
    <property type="match status" value="1"/>
</dbReference>
<dbReference type="Gene3D" id="3.40.50.850">
    <property type="entry name" value="Isochorismatase-like"/>
    <property type="match status" value="1"/>
</dbReference>
<dbReference type="RefSeq" id="WP_146574958.1">
    <property type="nucleotide sequence ID" value="NZ_SJPH01000006.1"/>
</dbReference>
<reference evidence="2 3" key="1">
    <citation type="submission" date="2019-02" db="EMBL/GenBank/DDBJ databases">
        <title>Deep-cultivation of Planctomycetes and their phenomic and genomic characterization uncovers novel biology.</title>
        <authorList>
            <person name="Wiegand S."/>
            <person name="Jogler M."/>
            <person name="Boedeker C."/>
            <person name="Pinto D."/>
            <person name="Vollmers J."/>
            <person name="Rivas-Marin E."/>
            <person name="Kohn T."/>
            <person name="Peeters S.H."/>
            <person name="Heuer A."/>
            <person name="Rast P."/>
            <person name="Oberbeckmann S."/>
            <person name="Bunk B."/>
            <person name="Jeske O."/>
            <person name="Meyerdierks A."/>
            <person name="Storesund J.E."/>
            <person name="Kallscheuer N."/>
            <person name="Luecker S."/>
            <person name="Lage O.M."/>
            <person name="Pohl T."/>
            <person name="Merkel B.J."/>
            <person name="Hornburger P."/>
            <person name="Mueller R.-W."/>
            <person name="Bruemmer F."/>
            <person name="Labrenz M."/>
            <person name="Spormann A.M."/>
            <person name="Op Den Camp H."/>
            <person name="Overmann J."/>
            <person name="Amann R."/>
            <person name="Jetten M.S.M."/>
            <person name="Mascher T."/>
            <person name="Medema M.H."/>
            <person name="Devos D.P."/>
            <person name="Kaster A.-K."/>
            <person name="Ovreas L."/>
            <person name="Rohde M."/>
            <person name="Galperin M.Y."/>
            <person name="Jogler C."/>
        </authorList>
    </citation>
    <scope>NUCLEOTIDE SEQUENCE [LARGE SCALE GENOMIC DNA]</scope>
    <source>
        <strain evidence="2 3">Pla111</strain>
    </source>
</reference>
<dbReference type="InterPro" id="IPR036380">
    <property type="entry name" value="Isochorismatase-like_sf"/>
</dbReference>
<keyword evidence="3" id="KW-1185">Reference proteome</keyword>
<dbReference type="InterPro" id="IPR050993">
    <property type="entry name" value="Isochorismatase_domain"/>
</dbReference>
<comment type="caution">
    <text evidence="2">The sequence shown here is derived from an EMBL/GenBank/DDBJ whole genome shotgun (WGS) entry which is preliminary data.</text>
</comment>
<evidence type="ECO:0000259" key="1">
    <source>
        <dbReference type="Pfam" id="PF00857"/>
    </source>
</evidence>
<protein>
    <submittedName>
        <fullName evidence="2">Putative hydrolase</fullName>
    </submittedName>
</protein>
<sequence length="192" mass="20855">MAAPLLRSPDLMNRNDTVLLVIDVQERLLAVQPEAGRIIWNCRRLLDAAQPLGVTVAARVQAPEKLGPLATPLAERCPEPIGKTSFSAADITLQLDAWRDAGVRHVLLVGIETHVCIAQTAIDLISRGFDAKVAVDAVGSRHEEDHTVALRRMESSGVMLTTTEAVLFEWCVNAQDPAFRSISALAKETLDT</sequence>
<name>A0A5C5VW01_9BACT</name>
<dbReference type="InterPro" id="IPR000868">
    <property type="entry name" value="Isochorismatase-like_dom"/>
</dbReference>
<dbReference type="OrthoDB" id="9789777at2"/>
<evidence type="ECO:0000313" key="3">
    <source>
        <dbReference type="Proteomes" id="UP000318995"/>
    </source>
</evidence>
<dbReference type="GO" id="GO:0016787">
    <property type="term" value="F:hydrolase activity"/>
    <property type="evidence" value="ECO:0007669"/>
    <property type="project" value="UniProtKB-KW"/>
</dbReference>
<dbReference type="Proteomes" id="UP000318995">
    <property type="component" value="Unassembled WGS sequence"/>
</dbReference>
<dbReference type="EMBL" id="SJPH01000006">
    <property type="protein sequence ID" value="TWT42764.1"/>
    <property type="molecule type" value="Genomic_DNA"/>
</dbReference>